<reference evidence="1 2" key="1">
    <citation type="journal article" date="2018" name="Nat. Ecol. Evol.">
        <title>Pezizomycetes genomes reveal the molecular basis of ectomycorrhizal truffle lifestyle.</title>
        <authorList>
            <person name="Murat C."/>
            <person name="Payen T."/>
            <person name="Noel B."/>
            <person name="Kuo A."/>
            <person name="Morin E."/>
            <person name="Chen J."/>
            <person name="Kohler A."/>
            <person name="Krizsan K."/>
            <person name="Balestrini R."/>
            <person name="Da Silva C."/>
            <person name="Montanini B."/>
            <person name="Hainaut M."/>
            <person name="Levati E."/>
            <person name="Barry K.W."/>
            <person name="Belfiori B."/>
            <person name="Cichocki N."/>
            <person name="Clum A."/>
            <person name="Dockter R.B."/>
            <person name="Fauchery L."/>
            <person name="Guy J."/>
            <person name="Iotti M."/>
            <person name="Le Tacon F."/>
            <person name="Lindquist E.A."/>
            <person name="Lipzen A."/>
            <person name="Malagnac F."/>
            <person name="Mello A."/>
            <person name="Molinier V."/>
            <person name="Miyauchi S."/>
            <person name="Poulain J."/>
            <person name="Riccioni C."/>
            <person name="Rubini A."/>
            <person name="Sitrit Y."/>
            <person name="Splivallo R."/>
            <person name="Traeger S."/>
            <person name="Wang M."/>
            <person name="Zifcakova L."/>
            <person name="Wipf D."/>
            <person name="Zambonelli A."/>
            <person name="Paolocci F."/>
            <person name="Nowrousian M."/>
            <person name="Ottonello S."/>
            <person name="Baldrian P."/>
            <person name="Spatafora J.W."/>
            <person name="Henrissat B."/>
            <person name="Nagy L.G."/>
            <person name="Aury J.M."/>
            <person name="Wincker P."/>
            <person name="Grigoriev I.V."/>
            <person name="Bonfante P."/>
            <person name="Martin F.M."/>
        </authorList>
    </citation>
    <scope>NUCLEOTIDE SEQUENCE [LARGE SCALE GENOMIC DNA]</scope>
    <source>
        <strain evidence="1 2">120613-1</strain>
    </source>
</reference>
<dbReference type="Proteomes" id="UP000276215">
    <property type="component" value="Unassembled WGS sequence"/>
</dbReference>
<evidence type="ECO:0000313" key="1">
    <source>
        <dbReference type="EMBL" id="RPA96409.1"/>
    </source>
</evidence>
<feature type="non-terminal residue" evidence="1">
    <location>
        <position position="131"/>
    </location>
</feature>
<organism evidence="1 2">
    <name type="scientific">Choiromyces venosus 120613-1</name>
    <dbReference type="NCBI Taxonomy" id="1336337"/>
    <lineage>
        <taxon>Eukaryota</taxon>
        <taxon>Fungi</taxon>
        <taxon>Dikarya</taxon>
        <taxon>Ascomycota</taxon>
        <taxon>Pezizomycotina</taxon>
        <taxon>Pezizomycetes</taxon>
        <taxon>Pezizales</taxon>
        <taxon>Tuberaceae</taxon>
        <taxon>Choiromyces</taxon>
    </lineage>
</organism>
<protein>
    <recommendedName>
        <fullName evidence="3">CCHC-type domain-containing protein</fullName>
    </recommendedName>
</protein>
<proteinExistence type="predicted"/>
<feature type="non-terminal residue" evidence="1">
    <location>
        <position position="1"/>
    </location>
</feature>
<dbReference type="AlphaFoldDB" id="A0A3N4JDS0"/>
<evidence type="ECO:0008006" key="3">
    <source>
        <dbReference type="Google" id="ProtNLM"/>
    </source>
</evidence>
<dbReference type="OrthoDB" id="8047520at2759"/>
<name>A0A3N4JDS0_9PEZI</name>
<gene>
    <name evidence="1" type="ORF">L873DRAFT_1654774</name>
</gene>
<evidence type="ECO:0000313" key="2">
    <source>
        <dbReference type="Proteomes" id="UP000276215"/>
    </source>
</evidence>
<keyword evidence="2" id="KW-1185">Reference proteome</keyword>
<accession>A0A3N4JDS0</accession>
<dbReference type="EMBL" id="ML120414">
    <property type="protein sequence ID" value="RPA96409.1"/>
    <property type="molecule type" value="Genomic_DNA"/>
</dbReference>
<sequence>SLVTIATELTTFNSGLALTQQPRWLTSDESRAGKSASSIIITITGPKAPLFIGKLLSSFSTTFRTECCLQFNTFTKCSNCHRFGHHSNKCTNRSSCHWCTLSHPTGDHTCPMSTCRLRGRPCSHFTPRCVN</sequence>